<accession>A0ABQ6ITJ6</accession>
<dbReference type="Gene3D" id="3.40.50.2000">
    <property type="entry name" value="Glycogen Phosphorylase B"/>
    <property type="match status" value="2"/>
</dbReference>
<organism evidence="4 5">
    <name type="scientific">Mobilicoccus caccae</name>
    <dbReference type="NCBI Taxonomy" id="1859295"/>
    <lineage>
        <taxon>Bacteria</taxon>
        <taxon>Bacillati</taxon>
        <taxon>Actinomycetota</taxon>
        <taxon>Actinomycetes</taxon>
        <taxon>Micrococcales</taxon>
        <taxon>Dermatophilaceae</taxon>
        <taxon>Mobilicoccus</taxon>
    </lineage>
</organism>
<dbReference type="Pfam" id="PF13579">
    <property type="entry name" value="Glyco_trans_4_4"/>
    <property type="match status" value="1"/>
</dbReference>
<dbReference type="RefSeq" id="WP_284304350.1">
    <property type="nucleotide sequence ID" value="NZ_BSUO01000001.1"/>
</dbReference>
<keyword evidence="2" id="KW-0808">Transferase</keyword>
<evidence type="ECO:0000256" key="2">
    <source>
        <dbReference type="ARBA" id="ARBA00022679"/>
    </source>
</evidence>
<dbReference type="PANTHER" id="PTHR12526:SF584">
    <property type="entry name" value="GLYCOSYLTRANSFERASE"/>
    <property type="match status" value="1"/>
</dbReference>
<dbReference type="CDD" id="cd03801">
    <property type="entry name" value="GT4_PimA-like"/>
    <property type="match status" value="1"/>
</dbReference>
<name>A0ABQ6ITJ6_9MICO</name>
<dbReference type="EMBL" id="BSUO01000001">
    <property type="protein sequence ID" value="GMA40695.1"/>
    <property type="molecule type" value="Genomic_DNA"/>
</dbReference>
<dbReference type="SUPFAM" id="SSF53756">
    <property type="entry name" value="UDP-Glycosyltransferase/glycogen phosphorylase"/>
    <property type="match status" value="1"/>
</dbReference>
<gene>
    <name evidence="4" type="ORF">GCM10025883_27400</name>
</gene>
<comment type="caution">
    <text evidence="4">The sequence shown here is derived from an EMBL/GenBank/DDBJ whole genome shotgun (WGS) entry which is preliminary data.</text>
</comment>
<dbReference type="Pfam" id="PF13692">
    <property type="entry name" value="Glyco_trans_1_4"/>
    <property type="match status" value="1"/>
</dbReference>
<dbReference type="InterPro" id="IPR028098">
    <property type="entry name" value="Glyco_trans_4-like_N"/>
</dbReference>
<dbReference type="PANTHER" id="PTHR12526">
    <property type="entry name" value="GLYCOSYLTRANSFERASE"/>
    <property type="match status" value="1"/>
</dbReference>
<keyword evidence="5" id="KW-1185">Reference proteome</keyword>
<reference evidence="5" key="1">
    <citation type="journal article" date="2019" name="Int. J. Syst. Evol. Microbiol.">
        <title>The Global Catalogue of Microorganisms (GCM) 10K type strain sequencing project: providing services to taxonomists for standard genome sequencing and annotation.</title>
        <authorList>
            <consortium name="The Broad Institute Genomics Platform"/>
            <consortium name="The Broad Institute Genome Sequencing Center for Infectious Disease"/>
            <person name="Wu L."/>
            <person name="Ma J."/>
        </authorList>
    </citation>
    <scope>NUCLEOTIDE SEQUENCE [LARGE SCALE GENOMIC DNA]</scope>
    <source>
        <strain evidence="5">NBRC 113072</strain>
    </source>
</reference>
<dbReference type="Proteomes" id="UP001157126">
    <property type="component" value="Unassembled WGS sequence"/>
</dbReference>
<proteinExistence type="predicted"/>
<evidence type="ECO:0000313" key="5">
    <source>
        <dbReference type="Proteomes" id="UP001157126"/>
    </source>
</evidence>
<evidence type="ECO:0000313" key="4">
    <source>
        <dbReference type="EMBL" id="GMA40695.1"/>
    </source>
</evidence>
<evidence type="ECO:0000256" key="1">
    <source>
        <dbReference type="ARBA" id="ARBA00022676"/>
    </source>
</evidence>
<evidence type="ECO:0000259" key="3">
    <source>
        <dbReference type="Pfam" id="PF13579"/>
    </source>
</evidence>
<sequence>MKVLWLAPWFRTLSVAWADGLRALGHEVVVVTTDQHFDAPSLHPDDVLFRRPWRSAAGAAELAEAARYVRRFHPDVVVSELTRDPRFLLVAPFDVPLLVTTHDARPHDAANATPLMRRLAAGVLGRRAHAEVCFSNHVRSELGRRRHPVYVVPLTSEMPEWQTPPHVSAGQRRDFLVVGRLSQYKNIPVILDAYRLHQQSRAFRDDRLVIVGGGDPGCEIPADVEWVRGRFRFDELAPRLAAAKASICLYSTGSQSGVQVLGAQCGVRTIVSDVGGLPEYLPSEESALPYADAAPLAAELDRSADPHVAAEDGMRHRLLYESRFSVRESTNVWAALLEHVRRG</sequence>
<protein>
    <recommendedName>
        <fullName evidence="3">Glycosyltransferase subfamily 4-like N-terminal domain-containing protein</fullName>
    </recommendedName>
</protein>
<keyword evidence="1" id="KW-0328">Glycosyltransferase</keyword>
<feature type="domain" description="Glycosyltransferase subfamily 4-like N-terminal" evidence="3">
    <location>
        <begin position="17"/>
        <end position="153"/>
    </location>
</feature>